<dbReference type="EMBL" id="CP163302">
    <property type="protein sequence ID" value="XDP46860.1"/>
    <property type="molecule type" value="Genomic_DNA"/>
</dbReference>
<proteinExistence type="inferred from homology"/>
<evidence type="ECO:0000256" key="5">
    <source>
        <dbReference type="ARBA" id="ARBA00015611"/>
    </source>
</evidence>
<dbReference type="InterPro" id="IPR001930">
    <property type="entry name" value="Peptidase_M1"/>
</dbReference>
<evidence type="ECO:0000256" key="1">
    <source>
        <dbReference type="ARBA" id="ARBA00000098"/>
    </source>
</evidence>
<sequence length="457" mass="51021">MSPYKHILPKKTSKNGALPDQYTPGHGSGAYRVRHYDLELDIRLASNRLAGRARIRATAKERLETITLSLTGMRALKAQVDGAKPARTVQRGNELRITPASPLAKGKDFTLEVRYEGNPGPADGQWGEVGWEELSDGVIVAGQPVGAPTWFPCNDHPSQKATFRISATADAGYRVVSNGLLVGHRRKASRETWVYEVHEPMAPYLATLLIGRYQLLELGHIPHRASPGVGVYAAVPPDLKQAALAGLRDQRAMVELFSDLFGPYPFRDYTVVVTEDPLEIPLEAQTLSILGRNHITRSWESQRLIAHELAHQWFGNSVTVRRWEDIWLHEGFACYAEWLWSEHAGQGSVRSRAASAWKLVAAQKQDFLIGDPGPDLMFDDRVYKRGALALHAVRCAVGDDRFFRALRAFGEENRHGNASTSDFVELLERVGAGARRFRPAELLRPWLFERKLPAMPT</sequence>
<dbReference type="KEGG" id="spue:AB5L97_07655"/>
<dbReference type="InterPro" id="IPR027268">
    <property type="entry name" value="Peptidase_M4/M1_CTD_sf"/>
</dbReference>
<evidence type="ECO:0000256" key="6">
    <source>
        <dbReference type="ARBA" id="ARBA00022670"/>
    </source>
</evidence>
<keyword evidence="10" id="KW-0482">Metalloprotease</keyword>
<dbReference type="SUPFAM" id="SSF55486">
    <property type="entry name" value="Metalloproteases ('zincins'), catalytic domain"/>
    <property type="match status" value="1"/>
</dbReference>
<comment type="similarity">
    <text evidence="3">Belongs to the peptidase M1 family.</text>
</comment>
<comment type="catalytic activity">
    <reaction evidence="1">
        <text>Release of an N-terminal amino acid, Xaa-|-Yaa- from a peptide, amide or arylamide. Xaa is preferably Ala, but may be most amino acids including Pro (slow action). When a terminal hydrophobic residue is followed by a prolyl residue, the two may be released as an intact Xaa-Pro dipeptide.</text>
        <dbReference type="EC" id="3.4.11.2"/>
    </reaction>
</comment>
<evidence type="ECO:0000256" key="2">
    <source>
        <dbReference type="ARBA" id="ARBA00001947"/>
    </source>
</evidence>
<dbReference type="CDD" id="cd09603">
    <property type="entry name" value="M1_APN_like"/>
    <property type="match status" value="1"/>
</dbReference>
<evidence type="ECO:0000256" key="3">
    <source>
        <dbReference type="ARBA" id="ARBA00010136"/>
    </source>
</evidence>
<dbReference type="Gene3D" id="1.10.390.10">
    <property type="entry name" value="Neutral Protease Domain 2"/>
    <property type="match status" value="1"/>
</dbReference>
<evidence type="ECO:0000256" key="4">
    <source>
        <dbReference type="ARBA" id="ARBA00012564"/>
    </source>
</evidence>
<evidence type="ECO:0000256" key="10">
    <source>
        <dbReference type="ARBA" id="ARBA00023049"/>
    </source>
</evidence>
<dbReference type="GO" id="GO:0008237">
    <property type="term" value="F:metallopeptidase activity"/>
    <property type="evidence" value="ECO:0007669"/>
    <property type="project" value="UniProtKB-KW"/>
</dbReference>
<organism evidence="16">
    <name type="scientific">Sinomonas puerhi</name>
    <dbReference type="NCBI Taxonomy" id="3238584"/>
    <lineage>
        <taxon>Bacteria</taxon>
        <taxon>Bacillati</taxon>
        <taxon>Actinomycetota</taxon>
        <taxon>Actinomycetes</taxon>
        <taxon>Micrococcales</taxon>
        <taxon>Micrococcaceae</taxon>
        <taxon>Sinomonas</taxon>
    </lineage>
</organism>
<keyword evidence="7" id="KW-0479">Metal-binding</keyword>
<dbReference type="GO" id="GO:0008270">
    <property type="term" value="F:zinc ion binding"/>
    <property type="evidence" value="ECO:0007669"/>
    <property type="project" value="InterPro"/>
</dbReference>
<evidence type="ECO:0000256" key="12">
    <source>
        <dbReference type="ARBA" id="ARBA00031533"/>
    </source>
</evidence>
<keyword evidence="9" id="KW-0862">Zinc</keyword>
<evidence type="ECO:0000256" key="9">
    <source>
        <dbReference type="ARBA" id="ARBA00022833"/>
    </source>
</evidence>
<evidence type="ECO:0000313" key="16">
    <source>
        <dbReference type="EMBL" id="XDP46860.1"/>
    </source>
</evidence>
<dbReference type="Gene3D" id="2.60.40.1730">
    <property type="entry name" value="tricorn interacting facor f3 domain"/>
    <property type="match status" value="1"/>
</dbReference>
<evidence type="ECO:0000256" key="8">
    <source>
        <dbReference type="ARBA" id="ARBA00022801"/>
    </source>
</evidence>
<evidence type="ECO:0000259" key="14">
    <source>
        <dbReference type="Pfam" id="PF01433"/>
    </source>
</evidence>
<dbReference type="GO" id="GO:0006508">
    <property type="term" value="P:proteolysis"/>
    <property type="evidence" value="ECO:0007669"/>
    <property type="project" value="UniProtKB-KW"/>
</dbReference>
<evidence type="ECO:0000256" key="11">
    <source>
        <dbReference type="ARBA" id="ARBA00029811"/>
    </source>
</evidence>
<dbReference type="PANTHER" id="PTHR11533">
    <property type="entry name" value="PROTEASE M1 ZINC METALLOPROTEASE"/>
    <property type="match status" value="1"/>
</dbReference>
<gene>
    <name evidence="16" type="ORF">AB5L97_07655</name>
</gene>
<keyword evidence="8 16" id="KW-0378">Hydrolase</keyword>
<dbReference type="Pfam" id="PF01433">
    <property type="entry name" value="Peptidase_M1"/>
    <property type="match status" value="1"/>
</dbReference>
<keyword evidence="6" id="KW-0645">Protease</keyword>
<dbReference type="InterPro" id="IPR045357">
    <property type="entry name" value="Aminopeptidase_N-like_N"/>
</dbReference>
<feature type="domain" description="Aminopeptidase N-like N-terminal" evidence="15">
    <location>
        <begin position="35"/>
        <end position="205"/>
    </location>
</feature>
<evidence type="ECO:0000259" key="15">
    <source>
        <dbReference type="Pfam" id="PF17900"/>
    </source>
</evidence>
<accession>A0AB39L7M3</accession>
<dbReference type="Pfam" id="PF17900">
    <property type="entry name" value="Peptidase_M1_N"/>
    <property type="match status" value="1"/>
</dbReference>
<evidence type="ECO:0000256" key="13">
    <source>
        <dbReference type="SAM" id="MobiDB-lite"/>
    </source>
</evidence>
<dbReference type="SUPFAM" id="SSF63737">
    <property type="entry name" value="Leukotriene A4 hydrolase N-terminal domain"/>
    <property type="match status" value="1"/>
</dbReference>
<reference evidence="16" key="1">
    <citation type="submission" date="2024-07" db="EMBL/GenBank/DDBJ databases">
        <authorList>
            <person name="fu j."/>
        </authorList>
    </citation>
    <scope>NUCLEOTIDE SEQUENCE</scope>
    <source>
        <strain evidence="16">P10A9</strain>
    </source>
</reference>
<comment type="cofactor">
    <cofactor evidence="2">
        <name>Zn(2+)</name>
        <dbReference type="ChEBI" id="CHEBI:29105"/>
    </cofactor>
</comment>
<feature type="domain" description="Peptidase M1 membrane alanine aminopeptidase" evidence="14">
    <location>
        <begin position="263"/>
        <end position="430"/>
    </location>
</feature>
<dbReference type="InterPro" id="IPR050344">
    <property type="entry name" value="Peptidase_M1_aminopeptidases"/>
</dbReference>
<protein>
    <recommendedName>
        <fullName evidence="5">Aminopeptidase N</fullName>
        <ecNumber evidence="4">3.4.11.2</ecNumber>
    </recommendedName>
    <alternativeName>
        <fullName evidence="11">Alanine aminopeptidase</fullName>
    </alternativeName>
    <alternativeName>
        <fullName evidence="12">Lysyl aminopeptidase</fullName>
    </alternativeName>
</protein>
<dbReference type="InterPro" id="IPR014782">
    <property type="entry name" value="Peptidase_M1_dom"/>
</dbReference>
<name>A0AB39L7M3_9MICC</name>
<dbReference type="PRINTS" id="PR00756">
    <property type="entry name" value="ALADIPTASE"/>
</dbReference>
<dbReference type="InterPro" id="IPR042097">
    <property type="entry name" value="Aminopeptidase_N-like_N_sf"/>
</dbReference>
<dbReference type="AlphaFoldDB" id="A0AB39L7M3"/>
<feature type="region of interest" description="Disordered" evidence="13">
    <location>
        <begin position="1"/>
        <end position="29"/>
    </location>
</feature>
<evidence type="ECO:0000256" key="7">
    <source>
        <dbReference type="ARBA" id="ARBA00022723"/>
    </source>
</evidence>
<keyword evidence="16" id="KW-0031">Aminopeptidase</keyword>
<dbReference type="RefSeq" id="WP_369047075.1">
    <property type="nucleotide sequence ID" value="NZ_CP163302.1"/>
</dbReference>
<dbReference type="EC" id="3.4.11.2" evidence="4"/>
<dbReference type="GO" id="GO:0016285">
    <property type="term" value="F:alanyl aminopeptidase activity"/>
    <property type="evidence" value="ECO:0007669"/>
    <property type="project" value="UniProtKB-EC"/>
</dbReference>